<proteinExistence type="predicted"/>
<reference evidence="1" key="1">
    <citation type="submission" date="2013-09" db="EMBL/GenBank/DDBJ databases">
        <title>Draft Genome Sequence of five Lactobacillus helveticus strains CIRM-BIA 101T, 103, 104, 951 and 953 isolated from milk product.</title>
        <authorList>
            <person name="Valence F."/>
            <person name="Chuat V."/>
            <person name="Ma L."/>
            <person name="Creno S."/>
            <person name="Falentin H."/>
            <person name="Lortal S."/>
            <person name="Bizet C."/>
            <person name="Clermont D."/>
            <person name="Loux V."/>
            <person name="Bouchier C."/>
            <person name="Cousin S."/>
        </authorList>
    </citation>
    <scope>NUCLEOTIDE SEQUENCE [LARGE SCALE GENOMIC DNA]</scope>
    <source>
        <strain evidence="1">CIRM-BIA 104</strain>
    </source>
</reference>
<gene>
    <name evidence="1" type="ORF">LHCIRMBIA104_01844</name>
</gene>
<evidence type="ECO:0008006" key="2">
    <source>
        <dbReference type="Google" id="ProtNLM"/>
    </source>
</evidence>
<dbReference type="HOGENOM" id="CLU_3253193_0_0_9"/>
<sequence>MRNLKVTKAIGSCESNHRKYTYRVKAKANTGLKLVQKACFGF</sequence>
<dbReference type="Proteomes" id="UP000017247">
    <property type="component" value="Unassembled WGS sequence"/>
</dbReference>
<organism evidence="1">
    <name type="scientific">Lactobacillus helveticus CIRM-BIA 104</name>
    <dbReference type="NCBI Taxonomy" id="1226333"/>
    <lineage>
        <taxon>Bacteria</taxon>
        <taxon>Bacillati</taxon>
        <taxon>Bacillota</taxon>
        <taxon>Bacilli</taxon>
        <taxon>Lactobacillales</taxon>
        <taxon>Lactobacillaceae</taxon>
        <taxon>Lactobacillus</taxon>
    </lineage>
</organism>
<dbReference type="AlphaFoldDB" id="U6FDG6"/>
<protein>
    <recommendedName>
        <fullName evidence="2">Transposase</fullName>
    </recommendedName>
</protein>
<name>U6FDG6_LACHE</name>
<evidence type="ECO:0000313" key="1">
    <source>
        <dbReference type="EMBL" id="CDI61339.1"/>
    </source>
</evidence>
<accession>U6FDG6</accession>
<comment type="caution">
    <text evidence="1">The sequence shown here is derived from an EMBL/GenBank/DDBJ whole genome shotgun (WGS) entry which is preliminary data.</text>
</comment>
<dbReference type="EMBL" id="CBUL010000192">
    <property type="protein sequence ID" value="CDI61339.1"/>
    <property type="molecule type" value="Genomic_DNA"/>
</dbReference>